<evidence type="ECO:0000259" key="3">
    <source>
        <dbReference type="PROSITE" id="PS50977"/>
    </source>
</evidence>
<protein>
    <recommendedName>
        <fullName evidence="3">HTH tetR-type domain-containing protein</fullName>
    </recommendedName>
</protein>
<dbReference type="GO" id="GO:0000976">
    <property type="term" value="F:transcription cis-regulatory region binding"/>
    <property type="evidence" value="ECO:0007669"/>
    <property type="project" value="TreeGrafter"/>
</dbReference>
<dbReference type="PANTHER" id="PTHR30055">
    <property type="entry name" value="HTH-TYPE TRANSCRIPTIONAL REGULATOR RUTR"/>
    <property type="match status" value="1"/>
</dbReference>
<dbReference type="SUPFAM" id="SSF48498">
    <property type="entry name" value="Tetracyclin repressor-like, C-terminal domain"/>
    <property type="match status" value="1"/>
</dbReference>
<keyword evidence="5" id="KW-1185">Reference proteome</keyword>
<evidence type="ECO:0000313" key="4">
    <source>
        <dbReference type="EMBL" id="PXA04576.1"/>
    </source>
</evidence>
<reference evidence="4 5" key="1">
    <citation type="submission" date="2018-05" db="EMBL/GenBank/DDBJ databases">
        <title>Coraliomargarita sinensis sp. nov., isolated from a marine solar saltern.</title>
        <authorList>
            <person name="Zhou L.Y."/>
        </authorList>
    </citation>
    <scope>NUCLEOTIDE SEQUENCE [LARGE SCALE GENOMIC DNA]</scope>
    <source>
        <strain evidence="4 5">WN38</strain>
    </source>
</reference>
<dbReference type="InterPro" id="IPR009057">
    <property type="entry name" value="Homeodomain-like_sf"/>
</dbReference>
<dbReference type="Pfam" id="PF17939">
    <property type="entry name" value="TetR_C_30"/>
    <property type="match status" value="1"/>
</dbReference>
<accession>A0A317ZG93</accession>
<dbReference type="GO" id="GO:0003700">
    <property type="term" value="F:DNA-binding transcription factor activity"/>
    <property type="evidence" value="ECO:0007669"/>
    <property type="project" value="TreeGrafter"/>
</dbReference>
<evidence type="ECO:0000256" key="2">
    <source>
        <dbReference type="PROSITE-ProRule" id="PRU00335"/>
    </source>
</evidence>
<dbReference type="PROSITE" id="PS50977">
    <property type="entry name" value="HTH_TETR_2"/>
    <property type="match status" value="1"/>
</dbReference>
<dbReference type="Pfam" id="PF00440">
    <property type="entry name" value="TetR_N"/>
    <property type="match status" value="1"/>
</dbReference>
<organism evidence="4 5">
    <name type="scientific">Coraliomargarita sinensis</name>
    <dbReference type="NCBI Taxonomy" id="2174842"/>
    <lineage>
        <taxon>Bacteria</taxon>
        <taxon>Pseudomonadati</taxon>
        <taxon>Verrucomicrobiota</taxon>
        <taxon>Opitutia</taxon>
        <taxon>Puniceicoccales</taxon>
        <taxon>Coraliomargaritaceae</taxon>
        <taxon>Coraliomargarita</taxon>
    </lineage>
</organism>
<dbReference type="OrthoDB" id="9789566at2"/>
<dbReference type="PROSITE" id="PS01081">
    <property type="entry name" value="HTH_TETR_1"/>
    <property type="match status" value="1"/>
</dbReference>
<sequence length="216" mass="24358">MSTSAPQKIADKTRGQIVEAAEKLFAEKGFRAMTLRAVTKAAHVNLAAVNYHFGSKTNLMRAVIQRRMEPINAERIERLNSLVAEHSPEPLPLEAIFEALFRPLFEHATTEKGNDHTFMQMVGRALTEPADFMRNMHREFFAELSRRFLTELKRSCPELSEQALQLRFYLSVSTMLGTIIEQVRLESISGGKLSGKDLDKICDELTAFVVAGFKQA</sequence>
<dbReference type="PANTHER" id="PTHR30055:SF235">
    <property type="entry name" value="TRANSCRIPTIONAL REGULATORY PROTEIN"/>
    <property type="match status" value="1"/>
</dbReference>
<dbReference type="Proteomes" id="UP000247099">
    <property type="component" value="Unassembled WGS sequence"/>
</dbReference>
<feature type="DNA-binding region" description="H-T-H motif" evidence="2">
    <location>
        <begin position="34"/>
        <end position="53"/>
    </location>
</feature>
<dbReference type="SUPFAM" id="SSF46689">
    <property type="entry name" value="Homeodomain-like"/>
    <property type="match status" value="1"/>
</dbReference>
<dbReference type="InterPro" id="IPR050109">
    <property type="entry name" value="HTH-type_TetR-like_transc_reg"/>
</dbReference>
<gene>
    <name evidence="4" type="ORF">DDZ13_05210</name>
</gene>
<dbReference type="InterPro" id="IPR036271">
    <property type="entry name" value="Tet_transcr_reg_TetR-rel_C_sf"/>
</dbReference>
<name>A0A317ZG93_9BACT</name>
<dbReference type="PRINTS" id="PR00455">
    <property type="entry name" value="HTHTETR"/>
</dbReference>
<proteinExistence type="predicted"/>
<feature type="domain" description="HTH tetR-type" evidence="3">
    <location>
        <begin position="11"/>
        <end position="71"/>
    </location>
</feature>
<dbReference type="EMBL" id="QHJQ01000003">
    <property type="protein sequence ID" value="PXA04576.1"/>
    <property type="molecule type" value="Genomic_DNA"/>
</dbReference>
<comment type="caution">
    <text evidence="4">The sequence shown here is derived from an EMBL/GenBank/DDBJ whole genome shotgun (WGS) entry which is preliminary data.</text>
</comment>
<dbReference type="InParanoid" id="A0A317ZG93"/>
<dbReference type="Gene3D" id="1.10.357.10">
    <property type="entry name" value="Tetracycline Repressor, domain 2"/>
    <property type="match status" value="1"/>
</dbReference>
<evidence type="ECO:0000256" key="1">
    <source>
        <dbReference type="ARBA" id="ARBA00023125"/>
    </source>
</evidence>
<dbReference type="InterPro" id="IPR041586">
    <property type="entry name" value="PsrA_TetR_C"/>
</dbReference>
<dbReference type="AlphaFoldDB" id="A0A317ZG93"/>
<evidence type="ECO:0000313" key="5">
    <source>
        <dbReference type="Proteomes" id="UP000247099"/>
    </source>
</evidence>
<keyword evidence="1 2" id="KW-0238">DNA-binding</keyword>
<dbReference type="InterPro" id="IPR023772">
    <property type="entry name" value="DNA-bd_HTH_TetR-type_CS"/>
</dbReference>
<dbReference type="InterPro" id="IPR001647">
    <property type="entry name" value="HTH_TetR"/>
</dbReference>
<dbReference type="RefSeq" id="WP_110130383.1">
    <property type="nucleotide sequence ID" value="NZ_QHJQ01000003.1"/>
</dbReference>